<feature type="domain" description="Four-carbon acid sugar kinase nucleotide binding" evidence="8">
    <location>
        <begin position="280"/>
        <end position="362"/>
    </location>
</feature>
<evidence type="ECO:0000256" key="5">
    <source>
        <dbReference type="ARBA" id="ARBA00022840"/>
    </source>
</evidence>
<feature type="domain" description="Four-carbon acid sugar kinase N-terminal" evidence="7">
    <location>
        <begin position="170"/>
        <end position="208"/>
    </location>
</feature>
<evidence type="ECO:0000313" key="9">
    <source>
        <dbReference type="EMBL" id="MBL6080009.1"/>
    </source>
</evidence>
<proteinExistence type="inferred from homology"/>
<dbReference type="InterPro" id="IPR010737">
    <property type="entry name" value="4-carb_acid_sugar_kinase_N"/>
</dbReference>
<dbReference type="Pfam" id="PF17042">
    <property type="entry name" value="NBD_C"/>
    <property type="match status" value="1"/>
</dbReference>
<keyword evidence="5" id="KW-0067">ATP-binding</keyword>
<dbReference type="InterPro" id="IPR037051">
    <property type="entry name" value="4-carb_acid_sugar_kinase_N_sf"/>
</dbReference>
<reference evidence="9 10" key="1">
    <citation type="submission" date="2021-01" db="EMBL/GenBank/DDBJ databases">
        <title>Belnapia mucosa sp. nov. and Belnapia arida sp. nov., isolated from the Tabernas Desert (Almeria, Spain).</title>
        <authorList>
            <person name="Molina-Menor E."/>
            <person name="Vidal-Verdu A."/>
            <person name="Calonge A."/>
            <person name="Satari L."/>
            <person name="Pereto J."/>
            <person name="Porcar M."/>
        </authorList>
    </citation>
    <scope>NUCLEOTIDE SEQUENCE [LARGE SCALE GENOMIC DNA]</scope>
    <source>
        <strain evidence="9 10">T18</strain>
    </source>
</reference>
<dbReference type="EMBL" id="JAETWB010000010">
    <property type="protein sequence ID" value="MBL6080009.1"/>
    <property type="molecule type" value="Genomic_DNA"/>
</dbReference>
<sequence length="380" mass="38409">MTMTDAPGPRLRLLADDLTGALDTAAELTALCGPVEVLWDGAAEGPSPPGSVALDSGTREATRDAAIARAGSLAPALAGAGIAYKKVDSLLRGHVAAELAACFRLGAWRHCVLAPAFPAQGRITRGGRLMVGRPEGGGWSPAGERGLQDMLAAEGLPAETGRTDAPLPPGIAVFDAATEEDLARLAALGRAAQGPVLWCGSGGLARALAGEAKVWPSTLLEAPVLGLFGSDQAVTARQLAACGPSWLRLAEGGSAGAAGIARRMGKTGVALASLDLPPGLARGEAARRIEAAFVALARRLPRPGTLIAAGGETLRALCRGLGARSLRTAGLVAPGVPRSVMQGGAWDGVSVISKSGAFGTDALWRDLLGHNGLPMGNIHQ</sequence>
<keyword evidence="6" id="KW-0119">Carbohydrate metabolism</keyword>
<dbReference type="Gene3D" id="3.40.50.10840">
    <property type="entry name" value="Putative sugar-binding, N-terminal domain"/>
    <property type="match status" value="2"/>
</dbReference>
<comment type="similarity">
    <text evidence="1">Belongs to the four-carbon acid sugar kinase family.</text>
</comment>
<dbReference type="Pfam" id="PF07005">
    <property type="entry name" value="SBD_N"/>
    <property type="match status" value="2"/>
</dbReference>
<evidence type="ECO:0000313" key="10">
    <source>
        <dbReference type="Proteomes" id="UP000660885"/>
    </source>
</evidence>
<feature type="domain" description="Four-carbon acid sugar kinase N-terminal" evidence="7">
    <location>
        <begin position="13"/>
        <end position="132"/>
    </location>
</feature>
<organism evidence="9 10">
    <name type="scientific">Belnapia arida</name>
    <dbReference type="NCBI Taxonomy" id="2804533"/>
    <lineage>
        <taxon>Bacteria</taxon>
        <taxon>Pseudomonadati</taxon>
        <taxon>Pseudomonadota</taxon>
        <taxon>Alphaproteobacteria</taxon>
        <taxon>Acetobacterales</taxon>
        <taxon>Roseomonadaceae</taxon>
        <taxon>Belnapia</taxon>
    </lineage>
</organism>
<evidence type="ECO:0008006" key="11">
    <source>
        <dbReference type="Google" id="ProtNLM"/>
    </source>
</evidence>
<accession>A0ABS1U5R4</accession>
<dbReference type="Proteomes" id="UP000660885">
    <property type="component" value="Unassembled WGS sequence"/>
</dbReference>
<name>A0ABS1U5R4_9PROT</name>
<keyword evidence="10" id="KW-1185">Reference proteome</keyword>
<gene>
    <name evidence="9" type="ORF">JMJ56_18470</name>
</gene>
<evidence type="ECO:0000256" key="4">
    <source>
        <dbReference type="ARBA" id="ARBA00022777"/>
    </source>
</evidence>
<evidence type="ECO:0000256" key="1">
    <source>
        <dbReference type="ARBA" id="ARBA00005715"/>
    </source>
</evidence>
<comment type="caution">
    <text evidence="9">The sequence shown here is derived from an EMBL/GenBank/DDBJ whole genome shotgun (WGS) entry which is preliminary data.</text>
</comment>
<evidence type="ECO:0000256" key="6">
    <source>
        <dbReference type="ARBA" id="ARBA00023277"/>
    </source>
</evidence>
<keyword evidence="3" id="KW-0547">Nucleotide-binding</keyword>
<dbReference type="RefSeq" id="WP_202833250.1">
    <property type="nucleotide sequence ID" value="NZ_JAETWB010000010.1"/>
</dbReference>
<dbReference type="InterPro" id="IPR031475">
    <property type="entry name" value="NBD_C"/>
</dbReference>
<dbReference type="SUPFAM" id="SSF142764">
    <property type="entry name" value="YgbK-like"/>
    <property type="match status" value="1"/>
</dbReference>
<dbReference type="Gene3D" id="3.40.980.20">
    <property type="entry name" value="Four-carbon acid sugar kinase, nucleotide binding domain"/>
    <property type="match status" value="1"/>
</dbReference>
<evidence type="ECO:0000256" key="2">
    <source>
        <dbReference type="ARBA" id="ARBA00022679"/>
    </source>
</evidence>
<keyword evidence="2" id="KW-0808">Transferase</keyword>
<dbReference type="InterPro" id="IPR042213">
    <property type="entry name" value="NBD_C_sf"/>
</dbReference>
<protein>
    <recommendedName>
        <fullName evidence="11">Hrp-dependent type III effector protein</fullName>
    </recommendedName>
</protein>
<keyword evidence="4" id="KW-0418">Kinase</keyword>
<evidence type="ECO:0000259" key="8">
    <source>
        <dbReference type="Pfam" id="PF17042"/>
    </source>
</evidence>
<evidence type="ECO:0000259" key="7">
    <source>
        <dbReference type="Pfam" id="PF07005"/>
    </source>
</evidence>
<evidence type="ECO:0000256" key="3">
    <source>
        <dbReference type="ARBA" id="ARBA00022741"/>
    </source>
</evidence>